<dbReference type="PRINTS" id="PR01840">
    <property type="entry name" value="TATCFAMILY"/>
</dbReference>
<keyword evidence="3 5" id="KW-1133">Transmembrane helix</keyword>
<evidence type="ECO:0000256" key="4">
    <source>
        <dbReference type="ARBA" id="ARBA00023136"/>
    </source>
</evidence>
<feature type="transmembrane region" description="Helical" evidence="5">
    <location>
        <begin position="64"/>
        <end position="84"/>
    </location>
</feature>
<feature type="transmembrane region" description="Helical" evidence="5">
    <location>
        <begin position="190"/>
        <end position="207"/>
    </location>
</feature>
<keyword evidence="4 5" id="KW-0472">Membrane</keyword>
<evidence type="ECO:0000256" key="3">
    <source>
        <dbReference type="ARBA" id="ARBA00022989"/>
    </source>
</evidence>
<evidence type="ECO:0000313" key="7">
    <source>
        <dbReference type="Proteomes" id="UP001057291"/>
    </source>
</evidence>
<dbReference type="GO" id="GO:0009977">
    <property type="term" value="F:proton motive force dependent protein transmembrane transporter activity"/>
    <property type="evidence" value="ECO:0007669"/>
    <property type="project" value="TreeGrafter"/>
</dbReference>
<keyword evidence="5" id="KW-0813">Transport</keyword>
<dbReference type="Pfam" id="PF00902">
    <property type="entry name" value="TatC"/>
    <property type="match status" value="1"/>
</dbReference>
<organism evidence="6 7">
    <name type="scientific">Collibacillus ludicampi</name>
    <dbReference type="NCBI Taxonomy" id="2771369"/>
    <lineage>
        <taxon>Bacteria</taxon>
        <taxon>Bacillati</taxon>
        <taxon>Bacillota</taxon>
        <taxon>Bacilli</taxon>
        <taxon>Bacillales</taxon>
        <taxon>Alicyclobacillaceae</taxon>
        <taxon>Collibacillus</taxon>
    </lineage>
</organism>
<evidence type="ECO:0000256" key="1">
    <source>
        <dbReference type="ARBA" id="ARBA00004141"/>
    </source>
</evidence>
<name>A0AAV4LEY5_9BACL</name>
<dbReference type="NCBIfam" id="TIGR00945">
    <property type="entry name" value="tatC"/>
    <property type="match status" value="1"/>
</dbReference>
<proteinExistence type="inferred from homology"/>
<keyword evidence="5" id="KW-1003">Cell membrane</keyword>
<comment type="caution">
    <text evidence="5">Lacks conserved residue(s) required for the propagation of feature annotation.</text>
</comment>
<dbReference type="HAMAP" id="MF_00902">
    <property type="entry name" value="TatC"/>
    <property type="match status" value="1"/>
</dbReference>
<dbReference type="Proteomes" id="UP001057291">
    <property type="component" value="Unassembled WGS sequence"/>
</dbReference>
<keyword evidence="5" id="KW-0653">Protein transport</keyword>
<evidence type="ECO:0000256" key="5">
    <source>
        <dbReference type="HAMAP-Rule" id="MF_00902"/>
    </source>
</evidence>
<keyword evidence="7" id="KW-1185">Reference proteome</keyword>
<keyword evidence="2 5" id="KW-0812">Transmembrane</keyword>
<comment type="similarity">
    <text evidence="5">Belongs to the TatC family.</text>
</comment>
<comment type="subunit">
    <text evidence="5">Forms a complex with TatA.</text>
</comment>
<accession>A0AAV4LEY5</accession>
<reference evidence="6" key="1">
    <citation type="journal article" date="2023" name="Int. J. Syst. Evol. Microbiol.">
        <title>Collibacillus ludicampi gen. nov., sp. nov., a new soil bacterium of the family Alicyclobacillaceae.</title>
        <authorList>
            <person name="Jojima T."/>
            <person name="Ioku Y."/>
            <person name="Fukuta Y."/>
            <person name="Shirasaka N."/>
            <person name="Matsumura Y."/>
            <person name="Mori M."/>
        </authorList>
    </citation>
    <scope>NUCLEOTIDE SEQUENCE</scope>
    <source>
        <strain evidence="6">TP075</strain>
    </source>
</reference>
<comment type="function">
    <text evidence="5">Part of the twin-arginine translocation (Tat) system that transports large folded proteins containing a characteristic twin-arginine motif in their signal peptide across membranes.</text>
</comment>
<dbReference type="PANTHER" id="PTHR30371">
    <property type="entry name" value="SEC-INDEPENDENT PROTEIN TRANSLOCASE PROTEIN TATC"/>
    <property type="match status" value="1"/>
</dbReference>
<evidence type="ECO:0000313" key="6">
    <source>
        <dbReference type="EMBL" id="GIM46328.1"/>
    </source>
</evidence>
<keyword evidence="5" id="KW-0811">Translocation</keyword>
<dbReference type="RefSeq" id="WP_282199445.1">
    <property type="nucleotide sequence ID" value="NZ_BOQE01000001.1"/>
</dbReference>
<dbReference type="EMBL" id="BOQE01000001">
    <property type="protein sequence ID" value="GIM46328.1"/>
    <property type="molecule type" value="Genomic_DNA"/>
</dbReference>
<dbReference type="GO" id="GO:0043953">
    <property type="term" value="P:protein transport by the Tat complex"/>
    <property type="evidence" value="ECO:0007669"/>
    <property type="project" value="UniProtKB-UniRule"/>
</dbReference>
<gene>
    <name evidence="6" type="primary">tatC1</name>
    <name evidence="5" type="synonym">tatC</name>
    <name evidence="6" type="ORF">DNHGIG_18770</name>
</gene>
<comment type="caution">
    <text evidence="6">The sequence shown here is derived from an EMBL/GenBank/DDBJ whole genome shotgun (WGS) entry which is preliminary data.</text>
</comment>
<dbReference type="GO" id="GO:0033281">
    <property type="term" value="C:TAT protein transport complex"/>
    <property type="evidence" value="ECO:0007669"/>
    <property type="project" value="UniProtKB-UniRule"/>
</dbReference>
<dbReference type="PANTHER" id="PTHR30371:SF4">
    <property type="entry name" value="SEC-INDEPENDENT PROTEIN TRANSLOCASE PROTEIN TATCD"/>
    <property type="match status" value="1"/>
</dbReference>
<sequence length="250" mass="28400">MSDQQMSLVEHLADLRKRLIATMVVFVLFLILSFVFVDRIFSFLRSAADPGIALTVLGPGDVLRIYFMIAGLTAIALTVPFALYQIWAFVSPALTKEEKNITLRYIPSVLLMFLLGVLFAWYIVFPMLFSFLIKLGSKDFNMMITAANYFGFMTNIIVPFGFIFEMPVVVLFLTRIGMITPDRLIKVRKYAYLVLVIIGSMISPPEFVSHISVSIPMVLLYETSIWVAKWGYRQRVAARTACEAIDCEEM</sequence>
<dbReference type="InterPro" id="IPR002033">
    <property type="entry name" value="TatC"/>
</dbReference>
<feature type="transmembrane region" description="Helical" evidence="5">
    <location>
        <begin position="105"/>
        <end position="129"/>
    </location>
</feature>
<comment type="subcellular location">
    <subcellularLocation>
        <location evidence="5">Cell membrane</location>
        <topology evidence="5">Multi-pass membrane protein</topology>
    </subcellularLocation>
    <subcellularLocation>
        <location evidence="1">Membrane</location>
        <topology evidence="1">Multi-pass membrane protein</topology>
    </subcellularLocation>
</comment>
<dbReference type="GO" id="GO:0065002">
    <property type="term" value="P:intracellular protein transmembrane transport"/>
    <property type="evidence" value="ECO:0007669"/>
    <property type="project" value="TreeGrafter"/>
</dbReference>
<evidence type="ECO:0000256" key="2">
    <source>
        <dbReference type="ARBA" id="ARBA00022692"/>
    </source>
</evidence>
<dbReference type="InterPro" id="IPR019820">
    <property type="entry name" value="Sec-indep_translocase_CS"/>
</dbReference>
<dbReference type="PROSITE" id="PS01218">
    <property type="entry name" value="TATC"/>
    <property type="match status" value="1"/>
</dbReference>
<feature type="transmembrane region" description="Helical" evidence="5">
    <location>
        <begin position="20"/>
        <end position="44"/>
    </location>
</feature>
<dbReference type="AlphaFoldDB" id="A0AAV4LEY5"/>
<feature type="transmembrane region" description="Helical" evidence="5">
    <location>
        <begin position="149"/>
        <end position="178"/>
    </location>
</feature>
<protein>
    <recommendedName>
        <fullName evidence="5">Sec-independent protein translocase protein TatC</fullName>
    </recommendedName>
</protein>